<evidence type="ECO:0008006" key="3">
    <source>
        <dbReference type="Google" id="ProtNLM"/>
    </source>
</evidence>
<dbReference type="Gramene" id="Jr01_15920_p1">
    <property type="protein sequence ID" value="cds.Jr01_15920_p1"/>
    <property type="gene ID" value="Jr01_15920"/>
</dbReference>
<gene>
    <name evidence="1" type="ORF">F2P56_001473</name>
</gene>
<evidence type="ECO:0000313" key="1">
    <source>
        <dbReference type="EMBL" id="KAF5480756.1"/>
    </source>
</evidence>
<organism evidence="1 2">
    <name type="scientific">Juglans regia</name>
    <name type="common">English walnut</name>
    <dbReference type="NCBI Taxonomy" id="51240"/>
    <lineage>
        <taxon>Eukaryota</taxon>
        <taxon>Viridiplantae</taxon>
        <taxon>Streptophyta</taxon>
        <taxon>Embryophyta</taxon>
        <taxon>Tracheophyta</taxon>
        <taxon>Spermatophyta</taxon>
        <taxon>Magnoliopsida</taxon>
        <taxon>eudicotyledons</taxon>
        <taxon>Gunneridae</taxon>
        <taxon>Pentapetalae</taxon>
        <taxon>rosids</taxon>
        <taxon>fabids</taxon>
        <taxon>Fagales</taxon>
        <taxon>Juglandaceae</taxon>
        <taxon>Juglans</taxon>
    </lineage>
</organism>
<reference evidence="1" key="1">
    <citation type="submission" date="2015-10" db="EMBL/GenBank/DDBJ databases">
        <authorList>
            <person name="Martinez-Garcia P.J."/>
            <person name="Crepeau M.W."/>
            <person name="Puiu D."/>
            <person name="Gonzalez-Ibeas D."/>
            <person name="Whalen J."/>
            <person name="Stevens K."/>
            <person name="Paul R."/>
            <person name="Butterfield T."/>
            <person name="Britton M."/>
            <person name="Reagan R."/>
            <person name="Chakraborty S."/>
            <person name="Walawage S.L."/>
            <person name="Vasquez-Gross H.A."/>
            <person name="Cardeno C."/>
            <person name="Famula R."/>
            <person name="Pratt K."/>
            <person name="Kuruganti S."/>
            <person name="Aradhya M.K."/>
            <person name="Leslie C.A."/>
            <person name="Dandekar A.M."/>
            <person name="Salzberg S.L."/>
            <person name="Wegrzyn J.L."/>
            <person name="Langley C.H."/>
            <person name="Neale D.B."/>
        </authorList>
    </citation>
    <scope>NUCLEOTIDE SEQUENCE</scope>
    <source>
        <tissue evidence="1">Leaves</tissue>
    </source>
</reference>
<evidence type="ECO:0000313" key="2">
    <source>
        <dbReference type="Proteomes" id="UP000619265"/>
    </source>
</evidence>
<dbReference type="EMBL" id="LIHL02000001">
    <property type="protein sequence ID" value="KAF5480756.1"/>
    <property type="molecule type" value="Genomic_DNA"/>
</dbReference>
<comment type="caution">
    <text evidence="1">The sequence shown here is derived from an EMBL/GenBank/DDBJ whole genome shotgun (WGS) entry which is preliminary data.</text>
</comment>
<dbReference type="PANTHER" id="PTHR33116">
    <property type="entry name" value="REVERSE TRANSCRIPTASE ZINC-BINDING DOMAIN-CONTAINING PROTEIN-RELATED-RELATED"/>
    <property type="match status" value="1"/>
</dbReference>
<dbReference type="Proteomes" id="UP000619265">
    <property type="component" value="Unassembled WGS sequence"/>
</dbReference>
<dbReference type="PANTHER" id="PTHR33116:SF80">
    <property type="entry name" value="REVERSE TRANSCRIPTASE ZINC-BINDING DOMAIN-CONTAINING PROTEIN"/>
    <property type="match status" value="1"/>
</dbReference>
<accession>A0A834DAH3</accession>
<dbReference type="AlphaFoldDB" id="A0A834DAH3"/>
<sequence length="159" mass="17875">MQEVLSCLLKHYFDQGKIGQYSQARGTPLVTHLMYVDDIVIFANCGKRSMRGLNQALKIYEDWSGQVISKDKSAICFSKLILASRKSSLLHITGFYEGFFHFKYLGVSFVTCRLKASDLGELLGKVKKKIAGWKMKLLSAGGKTILLRHVLSSMITHLL</sequence>
<reference evidence="1" key="2">
    <citation type="submission" date="2020-03" db="EMBL/GenBank/DDBJ databases">
        <title>Walnut 2.0.</title>
        <authorList>
            <person name="Marrano A."/>
            <person name="Britton M."/>
            <person name="Zimin A.V."/>
            <person name="Zaini P.A."/>
            <person name="Workman R."/>
            <person name="Puiu D."/>
            <person name="Bianco L."/>
            <person name="Allen B.J."/>
            <person name="Troggio M."/>
            <person name="Leslie C.A."/>
            <person name="Timp W."/>
            <person name="Dendekar A."/>
            <person name="Salzberg S.L."/>
            <person name="Neale D.B."/>
        </authorList>
    </citation>
    <scope>NUCLEOTIDE SEQUENCE</scope>
    <source>
        <tissue evidence="1">Leaves</tissue>
    </source>
</reference>
<feature type="non-terminal residue" evidence="1">
    <location>
        <position position="159"/>
    </location>
</feature>
<proteinExistence type="predicted"/>
<protein>
    <recommendedName>
        <fullName evidence="3">Reverse transcriptase domain-containing protein</fullName>
    </recommendedName>
</protein>
<name>A0A834DAH3_JUGRE</name>